<dbReference type="GO" id="GO:0034220">
    <property type="term" value="P:monoatomic ion transmembrane transport"/>
    <property type="evidence" value="ECO:0007669"/>
    <property type="project" value="UniProtKB-KW"/>
</dbReference>
<dbReference type="GO" id="GO:0005921">
    <property type="term" value="C:gap junction"/>
    <property type="evidence" value="ECO:0007669"/>
    <property type="project" value="UniProtKB-SubCell"/>
</dbReference>
<evidence type="ECO:0000256" key="1">
    <source>
        <dbReference type="ARBA" id="ARBA00004610"/>
    </source>
</evidence>
<dbReference type="InterPro" id="IPR000990">
    <property type="entry name" value="Innexin"/>
</dbReference>
<dbReference type="PRINTS" id="PR01262">
    <property type="entry name" value="INNEXIN"/>
</dbReference>
<reference evidence="13 14" key="1">
    <citation type="submission" date="2019-08" db="EMBL/GenBank/DDBJ databases">
        <title>Whole genome of Aphis craccivora.</title>
        <authorList>
            <person name="Voronova N.V."/>
            <person name="Shulinski R.S."/>
            <person name="Bandarenka Y.V."/>
            <person name="Zhorov D.G."/>
            <person name="Warner D."/>
        </authorList>
    </citation>
    <scope>NUCLEOTIDE SEQUENCE [LARGE SCALE GENOMIC DNA]</scope>
    <source>
        <strain evidence="13">180601</strain>
        <tissue evidence="13">Whole Body</tissue>
    </source>
</reference>
<keyword evidence="3 12" id="KW-0813">Transport</keyword>
<comment type="subcellular location">
    <subcellularLocation>
        <location evidence="1">Cell junction</location>
        <location evidence="1">Gap junction</location>
    </subcellularLocation>
    <subcellularLocation>
        <location evidence="2 12">Cell membrane</location>
        <topology evidence="2 12">Multi-pass membrane protein</topology>
    </subcellularLocation>
</comment>
<keyword evidence="7" id="KW-0965">Cell junction</keyword>
<evidence type="ECO:0000313" key="14">
    <source>
        <dbReference type="Proteomes" id="UP000478052"/>
    </source>
</evidence>
<keyword evidence="5 12" id="KW-0812">Transmembrane</keyword>
<keyword evidence="9 12" id="KW-0406">Ion transport</keyword>
<keyword evidence="6" id="KW-0303">Gap junction</keyword>
<evidence type="ECO:0000256" key="10">
    <source>
        <dbReference type="ARBA" id="ARBA00023136"/>
    </source>
</evidence>
<feature type="transmembrane region" description="Helical" evidence="12">
    <location>
        <begin position="161"/>
        <end position="181"/>
    </location>
</feature>
<dbReference type="GO" id="GO:0005243">
    <property type="term" value="F:gap junction channel activity"/>
    <property type="evidence" value="ECO:0007669"/>
    <property type="project" value="TreeGrafter"/>
</dbReference>
<dbReference type="PROSITE" id="PS51013">
    <property type="entry name" value="PANNEXIN"/>
    <property type="match status" value="1"/>
</dbReference>
<feature type="transmembrane region" description="Helical" evidence="12">
    <location>
        <begin position="87"/>
        <end position="106"/>
    </location>
</feature>
<evidence type="ECO:0000256" key="8">
    <source>
        <dbReference type="ARBA" id="ARBA00022989"/>
    </source>
</evidence>
<comment type="caution">
    <text evidence="13">The sequence shown here is derived from an EMBL/GenBank/DDBJ whole genome shotgun (WGS) entry which is preliminary data.</text>
</comment>
<evidence type="ECO:0000256" key="5">
    <source>
        <dbReference type="ARBA" id="ARBA00022692"/>
    </source>
</evidence>
<keyword evidence="14" id="KW-1185">Reference proteome</keyword>
<keyword evidence="4" id="KW-1003">Cell membrane</keyword>
<dbReference type="AlphaFoldDB" id="A0A6G0ZE47"/>
<evidence type="ECO:0000256" key="3">
    <source>
        <dbReference type="ARBA" id="ARBA00022448"/>
    </source>
</evidence>
<dbReference type="OrthoDB" id="5867527at2759"/>
<sequence length="347" mass="41192">MISITAFDIIAKSFKIRNDKPVIDDYIFQCHYKLTTNILLTFCLLVTSINLIGNPIECITNLSKNAEINKQNRIPSTGSTFHSYYKWVPFMLFLQAMTFYVPHWIWKIWEGGKIRMITSDMRGFCEGSYETRRLKQNRLVCILNKKVQYFVESFHTHNTYAFGYIFCEIINIFNISFNIYVTHKFLDESFLTYGIKTLKYYQHPNYDLNPMEIIFPRLSKCNFFKYGPSGTIQNVDAMCILTQNVLNEKIYLLLWIWFLILAIISIFALIYRIVIIMQIVTKTTLLINMFKFTNNKQIVSMLVNKFQVLRYTMVSDKQKKLRKMGFFTQIFYKIDFTFELIIGMSNF</sequence>
<evidence type="ECO:0000256" key="7">
    <source>
        <dbReference type="ARBA" id="ARBA00022949"/>
    </source>
</evidence>
<comment type="function">
    <text evidence="12">Structural component of the gap junctions.</text>
</comment>
<proteinExistence type="inferred from homology"/>
<comment type="caution">
    <text evidence="12">Lacks conserved residue(s) required for the propagation of feature annotation.</text>
</comment>
<dbReference type="GO" id="GO:0005886">
    <property type="term" value="C:plasma membrane"/>
    <property type="evidence" value="ECO:0007669"/>
    <property type="project" value="UniProtKB-SubCell"/>
</dbReference>
<dbReference type="PANTHER" id="PTHR11893">
    <property type="entry name" value="INNEXIN"/>
    <property type="match status" value="1"/>
</dbReference>
<comment type="similarity">
    <text evidence="12">Belongs to the pannexin family.</text>
</comment>
<organism evidence="13 14">
    <name type="scientific">Aphis craccivora</name>
    <name type="common">Cowpea aphid</name>
    <dbReference type="NCBI Taxonomy" id="307492"/>
    <lineage>
        <taxon>Eukaryota</taxon>
        <taxon>Metazoa</taxon>
        <taxon>Ecdysozoa</taxon>
        <taxon>Arthropoda</taxon>
        <taxon>Hexapoda</taxon>
        <taxon>Insecta</taxon>
        <taxon>Pterygota</taxon>
        <taxon>Neoptera</taxon>
        <taxon>Paraneoptera</taxon>
        <taxon>Hemiptera</taxon>
        <taxon>Sternorrhyncha</taxon>
        <taxon>Aphidomorpha</taxon>
        <taxon>Aphidoidea</taxon>
        <taxon>Aphididae</taxon>
        <taxon>Aphidini</taxon>
        <taxon>Aphis</taxon>
        <taxon>Aphis</taxon>
    </lineage>
</organism>
<evidence type="ECO:0000256" key="4">
    <source>
        <dbReference type="ARBA" id="ARBA00022475"/>
    </source>
</evidence>
<accession>A0A6G0ZE47</accession>
<keyword evidence="10 12" id="KW-0472">Membrane</keyword>
<evidence type="ECO:0000256" key="6">
    <source>
        <dbReference type="ARBA" id="ARBA00022868"/>
    </source>
</evidence>
<evidence type="ECO:0000256" key="9">
    <source>
        <dbReference type="ARBA" id="ARBA00023065"/>
    </source>
</evidence>
<keyword evidence="11 12" id="KW-0407">Ion channel</keyword>
<evidence type="ECO:0000313" key="13">
    <source>
        <dbReference type="EMBL" id="KAF0769270.1"/>
    </source>
</evidence>
<evidence type="ECO:0000256" key="2">
    <source>
        <dbReference type="ARBA" id="ARBA00004651"/>
    </source>
</evidence>
<name>A0A6G0ZE47_APHCR</name>
<dbReference type="Proteomes" id="UP000478052">
    <property type="component" value="Unassembled WGS sequence"/>
</dbReference>
<dbReference type="Pfam" id="PF00876">
    <property type="entry name" value="Innexin"/>
    <property type="match status" value="2"/>
</dbReference>
<dbReference type="GO" id="GO:0007602">
    <property type="term" value="P:phototransduction"/>
    <property type="evidence" value="ECO:0007669"/>
    <property type="project" value="TreeGrafter"/>
</dbReference>
<gene>
    <name evidence="12" type="primary">inx</name>
    <name evidence="13" type="ORF">FWK35_00004958</name>
</gene>
<evidence type="ECO:0000256" key="11">
    <source>
        <dbReference type="ARBA" id="ARBA00023303"/>
    </source>
</evidence>
<feature type="transmembrane region" description="Helical" evidence="12">
    <location>
        <begin position="250"/>
        <end position="274"/>
    </location>
</feature>
<protein>
    <recommendedName>
        <fullName evidence="12">Innexin</fullName>
    </recommendedName>
</protein>
<evidence type="ECO:0000256" key="12">
    <source>
        <dbReference type="RuleBase" id="RU010713"/>
    </source>
</evidence>
<dbReference type="PANTHER" id="PTHR11893:SF37">
    <property type="entry name" value="INNEXIN INX3"/>
    <property type="match status" value="1"/>
</dbReference>
<keyword evidence="8 12" id="KW-1133">Transmembrane helix</keyword>
<dbReference type="EMBL" id="VUJU01000622">
    <property type="protein sequence ID" value="KAF0769270.1"/>
    <property type="molecule type" value="Genomic_DNA"/>
</dbReference>